<feature type="domain" description="Amine oxidase" evidence="1">
    <location>
        <begin position="18"/>
        <end position="304"/>
    </location>
</feature>
<evidence type="ECO:0000313" key="2">
    <source>
        <dbReference type="EMBL" id="MFC6281588.1"/>
    </source>
</evidence>
<dbReference type="EMBL" id="JBHSRS010000018">
    <property type="protein sequence ID" value="MFC6281588.1"/>
    <property type="molecule type" value="Genomic_DNA"/>
</dbReference>
<keyword evidence="3" id="KW-1185">Reference proteome</keyword>
<dbReference type="RefSeq" id="WP_377413314.1">
    <property type="nucleotide sequence ID" value="NZ_JBHSRS010000018.1"/>
</dbReference>
<sequence length="443" mass="49020">MGSAQPAHPRVAIVGSGISGLAVAHTLRGLAEITLFEAGDYFGGHTHTVDITLPTPKGPVTHGVDTGFLVFNERTYPNLINLFAELGVETAKSDMSFSVKVPGAFGDAQQDQTLEWSGSSLNSVFAQRGNLLNWKFLRMLGDIVRFNRITTALAASNAEAAMMQPLGDFLKAKKFSAEFRDWYFLPMMGCIWSCPTDQMLQFPVATMIRFCYNHGLIQVANRPQWWTVTGGARNYVEKIIAGIPDKRLNTPVRLVERDEQGVRIITDGHAERFDKVVLAAHADQSLAMLRDATADEQQVLGAIRYQSNRAVLHTDASVLPSRQLAWAAWNYERAQHTERESAQVCLHYLLNMLQPLPFSQPVLVSLNPVGEIARNHIMGEFDYAHPVFDLAAIRAQGELQHLQGRQNTWFCGAWTGYGFHEDGLKSGLQVARQLLLETAGAGT</sequence>
<dbReference type="Gene3D" id="3.30.70.1990">
    <property type="match status" value="1"/>
</dbReference>
<dbReference type="PANTHER" id="PTHR42923:SF17">
    <property type="entry name" value="AMINE OXIDASE DOMAIN-CONTAINING PROTEIN"/>
    <property type="match status" value="1"/>
</dbReference>
<dbReference type="InterPro" id="IPR050464">
    <property type="entry name" value="Zeta_carotene_desat/Oxidored"/>
</dbReference>
<dbReference type="Proteomes" id="UP001596270">
    <property type="component" value="Unassembled WGS sequence"/>
</dbReference>
<proteinExistence type="predicted"/>
<dbReference type="InterPro" id="IPR036188">
    <property type="entry name" value="FAD/NAD-bd_sf"/>
</dbReference>
<dbReference type="Gene3D" id="3.50.50.60">
    <property type="entry name" value="FAD/NAD(P)-binding domain"/>
    <property type="match status" value="1"/>
</dbReference>
<reference evidence="3" key="1">
    <citation type="journal article" date="2019" name="Int. J. Syst. Evol. Microbiol.">
        <title>The Global Catalogue of Microorganisms (GCM) 10K type strain sequencing project: providing services to taxonomists for standard genome sequencing and annotation.</title>
        <authorList>
            <consortium name="The Broad Institute Genomics Platform"/>
            <consortium name="The Broad Institute Genome Sequencing Center for Infectious Disease"/>
            <person name="Wu L."/>
            <person name="Ma J."/>
        </authorList>
    </citation>
    <scope>NUCLEOTIDE SEQUENCE [LARGE SCALE GENOMIC DNA]</scope>
    <source>
        <strain evidence="3">CCUG 39402</strain>
    </source>
</reference>
<gene>
    <name evidence="2" type="ORF">ACFQND_10125</name>
</gene>
<protein>
    <submittedName>
        <fullName evidence="2">NAD(P)/FAD-dependent oxidoreductase</fullName>
    </submittedName>
</protein>
<dbReference type="InterPro" id="IPR002937">
    <property type="entry name" value="Amino_oxidase"/>
</dbReference>
<evidence type="ECO:0000313" key="3">
    <source>
        <dbReference type="Proteomes" id="UP001596270"/>
    </source>
</evidence>
<accession>A0ABW1TXW9</accession>
<dbReference type="Pfam" id="PF01593">
    <property type="entry name" value="Amino_oxidase"/>
    <property type="match status" value="1"/>
</dbReference>
<dbReference type="Gene3D" id="1.10.405.20">
    <property type="match status" value="1"/>
</dbReference>
<comment type="caution">
    <text evidence="2">The sequence shown here is derived from an EMBL/GenBank/DDBJ whole genome shotgun (WGS) entry which is preliminary data.</text>
</comment>
<dbReference type="PANTHER" id="PTHR42923">
    <property type="entry name" value="PROTOPORPHYRINOGEN OXIDASE"/>
    <property type="match status" value="1"/>
</dbReference>
<evidence type="ECO:0000259" key="1">
    <source>
        <dbReference type="Pfam" id="PF01593"/>
    </source>
</evidence>
<name>A0ABW1TXW9_9BURK</name>
<dbReference type="SUPFAM" id="SSF51905">
    <property type="entry name" value="FAD/NAD(P)-binding domain"/>
    <property type="match status" value="1"/>
</dbReference>
<organism evidence="2 3">
    <name type="scientific">Polaromonas aquatica</name>
    <dbReference type="NCBI Taxonomy" id="332657"/>
    <lineage>
        <taxon>Bacteria</taxon>
        <taxon>Pseudomonadati</taxon>
        <taxon>Pseudomonadota</taxon>
        <taxon>Betaproteobacteria</taxon>
        <taxon>Burkholderiales</taxon>
        <taxon>Comamonadaceae</taxon>
        <taxon>Polaromonas</taxon>
    </lineage>
</organism>